<name>A0AAX4HKK2_9BACT</name>
<dbReference type="Proteomes" id="UP001324634">
    <property type="component" value="Chromosome"/>
</dbReference>
<keyword evidence="1" id="KW-0732">Signal</keyword>
<keyword evidence="3" id="KW-1185">Reference proteome</keyword>
<protein>
    <submittedName>
        <fullName evidence="2">Uncharacterized protein</fullName>
    </submittedName>
</protein>
<dbReference type="KEGG" id="psti:SOO65_13875"/>
<proteinExistence type="predicted"/>
<sequence>MHVSYLLFFLSLSVFAEAPRQIQVIPNPQSVEDFDHQFKGCLENSECDQVMGLQLSRWKELIDKLKEDKVEAAKKPQFVELFRGKYGIPVEFYTYQKSQQGFKPLLFNSPCKDHNPKDPNQKVLRGIAFVKSLTKEKAVVWRDQTQIEVPTDELLMPQPVTVYYPEGAKTYYLPLGEQPLFLKNKEMYVLREEDGFFYPLKVSENGDWKIEGLDMARLTEWEDKKENVTCPKDEKKLAPKVFGVEFCKSVWDEDSKKTVVVKMHQGCVI</sequence>
<gene>
    <name evidence="2" type="ORF">SOO65_13875</name>
</gene>
<dbReference type="RefSeq" id="WP_321391157.1">
    <property type="nucleotide sequence ID" value="NZ_CP139487.1"/>
</dbReference>
<feature type="chain" id="PRO_5043354457" evidence="1">
    <location>
        <begin position="17"/>
        <end position="269"/>
    </location>
</feature>
<feature type="signal peptide" evidence="1">
    <location>
        <begin position="1"/>
        <end position="16"/>
    </location>
</feature>
<dbReference type="AlphaFoldDB" id="A0AAX4HKK2"/>
<evidence type="ECO:0000313" key="3">
    <source>
        <dbReference type="Proteomes" id="UP001324634"/>
    </source>
</evidence>
<reference evidence="2 3" key="1">
    <citation type="submission" date="2023-11" db="EMBL/GenBank/DDBJ databases">
        <title>Peredibacter starrii A3.12.</title>
        <authorList>
            <person name="Mitchell R.J."/>
        </authorList>
    </citation>
    <scope>NUCLEOTIDE SEQUENCE [LARGE SCALE GENOMIC DNA]</scope>
    <source>
        <strain evidence="2 3">A3.12</strain>
    </source>
</reference>
<evidence type="ECO:0000313" key="2">
    <source>
        <dbReference type="EMBL" id="WPU63778.1"/>
    </source>
</evidence>
<dbReference type="EMBL" id="CP139487">
    <property type="protein sequence ID" value="WPU63778.1"/>
    <property type="molecule type" value="Genomic_DNA"/>
</dbReference>
<evidence type="ECO:0000256" key="1">
    <source>
        <dbReference type="SAM" id="SignalP"/>
    </source>
</evidence>
<organism evidence="2 3">
    <name type="scientific">Peredibacter starrii</name>
    <dbReference type="NCBI Taxonomy" id="28202"/>
    <lineage>
        <taxon>Bacteria</taxon>
        <taxon>Pseudomonadati</taxon>
        <taxon>Bdellovibrionota</taxon>
        <taxon>Bacteriovoracia</taxon>
        <taxon>Bacteriovoracales</taxon>
        <taxon>Bacteriovoracaceae</taxon>
        <taxon>Peredibacter</taxon>
    </lineage>
</organism>
<accession>A0AAX4HKK2</accession>